<dbReference type="InterPro" id="IPR022926">
    <property type="entry name" value="NH(3)-dep_NAD(+)_synth"/>
</dbReference>
<evidence type="ECO:0000256" key="3">
    <source>
        <dbReference type="ARBA" id="ARBA00022723"/>
    </source>
</evidence>
<dbReference type="GO" id="GO:0004359">
    <property type="term" value="F:glutaminase activity"/>
    <property type="evidence" value="ECO:0007669"/>
    <property type="project" value="InterPro"/>
</dbReference>
<sequence>MELLDRVVDYLIDNDLKLATAESCTAGLIVSELARVPGSGQEIDCGLAVYSPKSKNRYLDVRLTTIDEFGLTSERVAKEMALGALYNNEADVALANTGIAGPGGSDDGTPVGTICFAWAFRHDNQIHHFCETRRFNGERNEVRLAAAHYSLERLPHFHHLCLSDAVEQSETGRNFYNEAQHRIAGQLRVSAVIDAQEEIQRRQDFLCRQLEKTGLTALVLGISGGVDSTVAGRLAQVAVEQARERGQEATFIAMRLPYGEQRDADDARRALEFIQPDEILNTNIQDTSDAMLEELEASGLQFKDASHRDFVSGNIKARQRMIAQYAVAGARGGLVIGTDQAAEALMGFFTKHGDGACDVAPLTGLTKRQVRALGHALAAPRELVEKAPTADLESLAPLKTDEDAFGVSYNQIDDFLEGGPVSDHAHEVILSTYRRTEHKRRLPIAPDQPANR</sequence>
<dbReference type="OrthoDB" id="3266517at2"/>
<dbReference type="GO" id="GO:0009435">
    <property type="term" value="P:NAD+ biosynthetic process"/>
    <property type="evidence" value="ECO:0007669"/>
    <property type="project" value="UniProtKB-UniRule"/>
</dbReference>
<dbReference type="Pfam" id="PF02540">
    <property type="entry name" value="NAD_synthase"/>
    <property type="match status" value="1"/>
</dbReference>
<evidence type="ECO:0000313" key="14">
    <source>
        <dbReference type="Proteomes" id="UP000235803"/>
    </source>
</evidence>
<evidence type="ECO:0000256" key="6">
    <source>
        <dbReference type="ARBA" id="ARBA00022842"/>
    </source>
</evidence>
<dbReference type="EMBL" id="PNRF01000001">
    <property type="protein sequence ID" value="PMR78757.1"/>
    <property type="molecule type" value="Genomic_DNA"/>
</dbReference>
<feature type="domain" description="NAD/GMP synthase" evidence="12">
    <location>
        <begin position="199"/>
        <end position="443"/>
    </location>
</feature>
<evidence type="ECO:0000313" key="13">
    <source>
        <dbReference type="EMBL" id="PMR78757.1"/>
    </source>
</evidence>
<dbReference type="CDD" id="cd00553">
    <property type="entry name" value="NAD_synthase"/>
    <property type="match status" value="1"/>
</dbReference>
<keyword evidence="14" id="KW-1185">Reference proteome</keyword>
<organism evidence="13 14">
    <name type="scientific">Billgrantia endophytica</name>
    <dbReference type="NCBI Taxonomy" id="2033802"/>
    <lineage>
        <taxon>Bacteria</taxon>
        <taxon>Pseudomonadati</taxon>
        <taxon>Pseudomonadota</taxon>
        <taxon>Gammaproteobacteria</taxon>
        <taxon>Oceanospirillales</taxon>
        <taxon>Halomonadaceae</taxon>
        <taxon>Billgrantia</taxon>
    </lineage>
</organism>
<dbReference type="GO" id="GO:0005737">
    <property type="term" value="C:cytoplasm"/>
    <property type="evidence" value="ECO:0007669"/>
    <property type="project" value="InterPro"/>
</dbReference>
<dbReference type="GO" id="GO:0003952">
    <property type="term" value="F:NAD+ synthase (glutamine-hydrolyzing) activity"/>
    <property type="evidence" value="ECO:0007669"/>
    <property type="project" value="InterPro"/>
</dbReference>
<feature type="binding site" evidence="8">
    <location>
        <position position="367"/>
    </location>
    <ligand>
        <name>ATP</name>
        <dbReference type="ChEBI" id="CHEBI:30616"/>
    </ligand>
</feature>
<reference evidence="13 14" key="1">
    <citation type="submission" date="2018-01" db="EMBL/GenBank/DDBJ databases">
        <title>Halomonas endophytica sp. nov., isolated from storage liquid in the stems of Populus euphratica.</title>
        <authorList>
            <person name="Chen C."/>
        </authorList>
    </citation>
    <scope>NUCLEOTIDE SEQUENCE [LARGE SCALE GENOMIC DNA]</scope>
    <source>
        <strain evidence="13 14">MC28</strain>
    </source>
</reference>
<proteinExistence type="inferred from homology"/>
<evidence type="ECO:0000256" key="1">
    <source>
        <dbReference type="ARBA" id="ARBA00005859"/>
    </source>
</evidence>
<keyword evidence="7 8" id="KW-0520">NAD</keyword>
<gene>
    <name evidence="8" type="primary">nadE</name>
    <name evidence="13" type="ORF">C1H69_00360</name>
</gene>
<keyword evidence="3 8" id="KW-0479">Metal-binding</keyword>
<comment type="catalytic activity">
    <reaction evidence="8 10">
        <text>deamido-NAD(+) + NH4(+) + ATP = AMP + diphosphate + NAD(+) + H(+)</text>
        <dbReference type="Rhea" id="RHEA:21188"/>
        <dbReference type="ChEBI" id="CHEBI:15378"/>
        <dbReference type="ChEBI" id="CHEBI:28938"/>
        <dbReference type="ChEBI" id="CHEBI:30616"/>
        <dbReference type="ChEBI" id="CHEBI:33019"/>
        <dbReference type="ChEBI" id="CHEBI:57540"/>
        <dbReference type="ChEBI" id="CHEBI:58437"/>
        <dbReference type="ChEBI" id="CHEBI:456215"/>
        <dbReference type="EC" id="6.3.1.5"/>
    </reaction>
</comment>
<dbReference type="InterPro" id="IPR003694">
    <property type="entry name" value="NAD_synthase"/>
</dbReference>
<dbReference type="GO" id="GO:0046872">
    <property type="term" value="F:metal ion binding"/>
    <property type="evidence" value="ECO:0007669"/>
    <property type="project" value="UniProtKB-KW"/>
</dbReference>
<feature type="binding site" evidence="8">
    <location>
        <position position="343"/>
    </location>
    <ligand>
        <name>Mg(2+)</name>
        <dbReference type="ChEBI" id="CHEBI:18420"/>
    </ligand>
</feature>
<dbReference type="NCBIfam" id="NF001979">
    <property type="entry name" value="PRK00768.1"/>
    <property type="match status" value="1"/>
</dbReference>
<evidence type="ECO:0000256" key="5">
    <source>
        <dbReference type="ARBA" id="ARBA00022840"/>
    </source>
</evidence>
<evidence type="ECO:0000256" key="4">
    <source>
        <dbReference type="ARBA" id="ARBA00022741"/>
    </source>
</evidence>
<feature type="binding site" evidence="8">
    <location>
        <position position="358"/>
    </location>
    <ligand>
        <name>deamido-NAD(+)</name>
        <dbReference type="ChEBI" id="CHEBI:58437"/>
        <note>ligand shared between two neighboring subunits</note>
    </ligand>
</feature>
<dbReference type="PANTHER" id="PTHR23090">
    <property type="entry name" value="NH 3 /GLUTAMINE-DEPENDENT NAD + SYNTHETASE"/>
    <property type="match status" value="1"/>
</dbReference>
<feature type="binding site" evidence="8">
    <location>
        <begin position="221"/>
        <end position="228"/>
    </location>
    <ligand>
        <name>ATP</name>
        <dbReference type="ChEBI" id="CHEBI:30616"/>
    </ligand>
</feature>
<keyword evidence="2 8" id="KW-0436">Ligase</keyword>
<dbReference type="Gene3D" id="3.90.950.20">
    <property type="entry name" value="CinA-like"/>
    <property type="match status" value="1"/>
</dbReference>
<comment type="subunit">
    <text evidence="8">Homodimer.</text>
</comment>
<feature type="binding site" description="in other chain" evidence="8">
    <location>
        <position position="351"/>
    </location>
    <ligand>
        <name>deamido-NAD(+)</name>
        <dbReference type="ChEBI" id="CHEBI:58437"/>
        <note>ligand shared between two neighboring subunits</note>
    </ligand>
</feature>
<dbReference type="HAMAP" id="MF_00193">
    <property type="entry name" value="NadE_ammonia_dep"/>
    <property type="match status" value="1"/>
</dbReference>
<protein>
    <recommendedName>
        <fullName evidence="8 10">NH(3)-dependent NAD(+) synthetase</fullName>
        <ecNumber evidence="8 10">6.3.1.5</ecNumber>
    </recommendedName>
</protein>
<dbReference type="AlphaFoldDB" id="A0A2N7UEA4"/>
<evidence type="ECO:0000256" key="10">
    <source>
        <dbReference type="RuleBase" id="RU003812"/>
    </source>
</evidence>
<dbReference type="RefSeq" id="WP_102651436.1">
    <property type="nucleotide sequence ID" value="NZ_PNRF01000001.1"/>
</dbReference>
<evidence type="ECO:0000256" key="9">
    <source>
        <dbReference type="RuleBase" id="RU003811"/>
    </source>
</evidence>
<evidence type="ECO:0000256" key="2">
    <source>
        <dbReference type="ARBA" id="ARBA00022598"/>
    </source>
</evidence>
<comment type="function">
    <text evidence="8">Catalyzes the ATP-dependent amidation of deamido-NAD to form NAD. Uses ammonia as a nitrogen source.</text>
</comment>
<name>A0A2N7UEA4_9GAMM</name>
<keyword evidence="6 8" id="KW-0460">Magnesium</keyword>
<dbReference type="PANTHER" id="PTHR23090:SF7">
    <property type="entry name" value="NH(3)-DEPENDENT NAD(+) SYNTHETASE"/>
    <property type="match status" value="1"/>
</dbReference>
<dbReference type="EC" id="6.3.1.5" evidence="8 10"/>
<dbReference type="Proteomes" id="UP000235803">
    <property type="component" value="Unassembled WGS sequence"/>
</dbReference>
<feature type="binding site" evidence="8">
    <location>
        <position position="227"/>
    </location>
    <ligand>
        <name>Mg(2+)</name>
        <dbReference type="ChEBI" id="CHEBI:18420"/>
    </ligand>
</feature>
<comment type="similarity">
    <text evidence="1 8 9">Belongs to the NAD synthetase family.</text>
</comment>
<keyword evidence="5 8" id="KW-0067">ATP-binding</keyword>
<accession>A0A2N7UEA4</accession>
<dbReference type="SUPFAM" id="SSF142433">
    <property type="entry name" value="CinA-like"/>
    <property type="match status" value="1"/>
</dbReference>
<evidence type="ECO:0000259" key="12">
    <source>
        <dbReference type="Pfam" id="PF02540"/>
    </source>
</evidence>
<feature type="binding site" description="in other chain" evidence="8">
    <location>
        <begin position="438"/>
        <end position="439"/>
    </location>
    <ligand>
        <name>deamido-NAD(+)</name>
        <dbReference type="ChEBI" id="CHEBI:58437"/>
        <note>ligand shared between two neighboring subunits</note>
    </ligand>
</feature>
<dbReference type="SUPFAM" id="SSF52402">
    <property type="entry name" value="Adenine nucleotide alpha hydrolases-like"/>
    <property type="match status" value="1"/>
</dbReference>
<dbReference type="NCBIfam" id="TIGR00552">
    <property type="entry name" value="nadE"/>
    <property type="match status" value="1"/>
</dbReference>
<dbReference type="GO" id="GO:0008795">
    <property type="term" value="F:NAD+ synthase activity"/>
    <property type="evidence" value="ECO:0007669"/>
    <property type="project" value="UniProtKB-UniRule"/>
</dbReference>
<evidence type="ECO:0000256" key="7">
    <source>
        <dbReference type="ARBA" id="ARBA00023027"/>
    </source>
</evidence>
<feature type="binding site" description="in other chain" evidence="8">
    <location>
        <position position="318"/>
    </location>
    <ligand>
        <name>deamido-NAD(+)</name>
        <dbReference type="ChEBI" id="CHEBI:58437"/>
        <note>ligand shared between two neighboring subunits</note>
    </ligand>
</feature>
<dbReference type="GO" id="GO:0005524">
    <property type="term" value="F:ATP binding"/>
    <property type="evidence" value="ECO:0007669"/>
    <property type="project" value="UniProtKB-UniRule"/>
</dbReference>
<dbReference type="NCBIfam" id="TIGR00199">
    <property type="entry name" value="PncC_domain"/>
    <property type="match status" value="1"/>
</dbReference>
<dbReference type="UniPathway" id="UPA00253">
    <property type="reaction ID" value="UER00333"/>
</dbReference>
<comment type="pathway">
    <text evidence="8">Cofactor biosynthesis; NAD(+) biosynthesis; NAD(+) from deamido-NAD(+) (ammonia route): step 1/1.</text>
</comment>
<comment type="caution">
    <text evidence="13">The sequence shown here is derived from an EMBL/GenBank/DDBJ whole genome shotgun (WGS) entry which is preliminary data.</text>
</comment>
<feature type="domain" description="CinA C-terminal" evidence="11">
    <location>
        <begin position="3"/>
        <end position="155"/>
    </location>
</feature>
<dbReference type="Gene3D" id="3.40.50.620">
    <property type="entry name" value="HUPs"/>
    <property type="match status" value="1"/>
</dbReference>
<dbReference type="InterPro" id="IPR014729">
    <property type="entry name" value="Rossmann-like_a/b/a_fold"/>
</dbReference>
<dbReference type="Pfam" id="PF02464">
    <property type="entry name" value="CinA"/>
    <property type="match status" value="1"/>
</dbReference>
<dbReference type="InterPro" id="IPR022310">
    <property type="entry name" value="NAD/GMP_synthase"/>
</dbReference>
<dbReference type="InterPro" id="IPR008136">
    <property type="entry name" value="CinA_C"/>
</dbReference>
<evidence type="ECO:0000259" key="11">
    <source>
        <dbReference type="Pfam" id="PF02464"/>
    </source>
</evidence>
<evidence type="ECO:0000256" key="8">
    <source>
        <dbReference type="HAMAP-Rule" id="MF_00193"/>
    </source>
</evidence>
<feature type="binding site" evidence="8">
    <location>
        <position position="338"/>
    </location>
    <ligand>
        <name>ATP</name>
        <dbReference type="ChEBI" id="CHEBI:30616"/>
    </ligand>
</feature>
<keyword evidence="4 8" id="KW-0547">Nucleotide-binding</keyword>
<feature type="binding site" evidence="8">
    <location>
        <position position="389"/>
    </location>
    <ligand>
        <name>ATP</name>
        <dbReference type="ChEBI" id="CHEBI:30616"/>
    </ligand>
</feature>
<dbReference type="InterPro" id="IPR036653">
    <property type="entry name" value="CinA-like_C"/>
</dbReference>